<comment type="similarity">
    <text evidence="1 6">Belongs to the peptidase M42 family.</text>
</comment>
<keyword evidence="3" id="KW-0645">Protease</keyword>
<evidence type="ECO:0000256" key="1">
    <source>
        <dbReference type="ARBA" id="ARBA00006272"/>
    </source>
</evidence>
<dbReference type="EMBL" id="JACOPR010000005">
    <property type="protein sequence ID" value="MBC5731153.1"/>
    <property type="molecule type" value="Genomic_DNA"/>
</dbReference>
<keyword evidence="4" id="KW-0479">Metal-binding</keyword>
<dbReference type="InterPro" id="IPR023367">
    <property type="entry name" value="Peptidase_M42_dom2"/>
</dbReference>
<name>A0ABR7HUF3_9FIRM</name>
<evidence type="ECO:0000256" key="3">
    <source>
        <dbReference type="ARBA" id="ARBA00022670"/>
    </source>
</evidence>
<evidence type="ECO:0000256" key="2">
    <source>
        <dbReference type="ARBA" id="ARBA00022438"/>
    </source>
</evidence>
<dbReference type="PIRSF" id="PIRSF001123">
    <property type="entry name" value="PepA_GA"/>
    <property type="match status" value="1"/>
</dbReference>
<accession>A0ABR7HUF3</accession>
<keyword evidence="2" id="KW-0031">Aminopeptidase</keyword>
<dbReference type="InterPro" id="IPR008007">
    <property type="entry name" value="Peptidase_M42"/>
</dbReference>
<comment type="caution">
    <text evidence="7">The sequence shown here is derived from an EMBL/GenBank/DDBJ whole genome shotgun (WGS) entry which is preliminary data.</text>
</comment>
<evidence type="ECO:0000256" key="5">
    <source>
        <dbReference type="ARBA" id="ARBA00022801"/>
    </source>
</evidence>
<sequence length="344" mass="37497">MRNALEQLCAQNAPSGFEAPAAQVARALLEPLMDEVWTDRMGNVIGVRRCGKPGAKKLLLDAHLDEIGLIVTGIEEGFLRFQTIGGVDPRMLPNRELNVLTDPPLFGVVACLPPHVQKEGDDKRSIPISELYVDIGMRQEEAERRVPIGTPMTFRGGCFPLGEREICGKSMDDRACFVTLLRAAELLQGKELDVDLYVMGSTREEISGSGAQCATFAIAPDFCVAVDVTHGRTPDGPREKSFEVGGGPVIGVGPNMTRWMTRRAMEKADERGIPYQLEVMAGHTGTNGWFMQICREGIATLVVSLPLKYMHSPIEVMDEPDAEQVAQLLAAFAEGLGEEAETLC</sequence>
<protein>
    <submittedName>
        <fullName evidence="7">M42 family peptidase</fullName>
    </submittedName>
</protein>
<evidence type="ECO:0000313" key="7">
    <source>
        <dbReference type="EMBL" id="MBC5731153.1"/>
    </source>
</evidence>
<dbReference type="Pfam" id="PF05343">
    <property type="entry name" value="Peptidase_M42"/>
    <property type="match status" value="1"/>
</dbReference>
<dbReference type="Proteomes" id="UP000660021">
    <property type="component" value="Unassembled WGS sequence"/>
</dbReference>
<evidence type="ECO:0000256" key="6">
    <source>
        <dbReference type="PIRNR" id="PIRNR001123"/>
    </source>
</evidence>
<gene>
    <name evidence="7" type="ORF">H8S34_09965</name>
</gene>
<dbReference type="RefSeq" id="WP_101693980.1">
    <property type="nucleotide sequence ID" value="NZ_JACOPR010000005.1"/>
</dbReference>
<dbReference type="PANTHER" id="PTHR32481">
    <property type="entry name" value="AMINOPEPTIDASE"/>
    <property type="match status" value="1"/>
</dbReference>
<keyword evidence="5" id="KW-0378">Hydrolase</keyword>
<evidence type="ECO:0000256" key="4">
    <source>
        <dbReference type="ARBA" id="ARBA00022723"/>
    </source>
</evidence>
<dbReference type="SUPFAM" id="SSF53187">
    <property type="entry name" value="Zn-dependent exopeptidases"/>
    <property type="match status" value="1"/>
</dbReference>
<reference evidence="7 8" key="1">
    <citation type="submission" date="2020-08" db="EMBL/GenBank/DDBJ databases">
        <title>Genome public.</title>
        <authorList>
            <person name="Liu C."/>
            <person name="Sun Q."/>
        </authorList>
    </citation>
    <scope>NUCLEOTIDE SEQUENCE [LARGE SCALE GENOMIC DNA]</scope>
    <source>
        <strain evidence="7 8">New-38</strain>
    </source>
</reference>
<dbReference type="Gene3D" id="2.40.30.40">
    <property type="entry name" value="Peptidase M42, domain 2"/>
    <property type="match status" value="1"/>
</dbReference>
<dbReference type="PANTHER" id="PTHR32481:SF6">
    <property type="entry name" value="ENDOGLUCANASE"/>
    <property type="match status" value="1"/>
</dbReference>
<dbReference type="Gene3D" id="3.40.630.10">
    <property type="entry name" value="Zn peptidases"/>
    <property type="match status" value="1"/>
</dbReference>
<keyword evidence="8" id="KW-1185">Reference proteome</keyword>
<evidence type="ECO:0000313" key="8">
    <source>
        <dbReference type="Proteomes" id="UP000660021"/>
    </source>
</evidence>
<organism evidence="7 8">
    <name type="scientific">Pseudoflavonifractor hominis</name>
    <dbReference type="NCBI Taxonomy" id="2763059"/>
    <lineage>
        <taxon>Bacteria</taxon>
        <taxon>Bacillati</taxon>
        <taxon>Bacillota</taxon>
        <taxon>Clostridia</taxon>
        <taxon>Eubacteriales</taxon>
        <taxon>Oscillospiraceae</taxon>
        <taxon>Pseudoflavonifractor</taxon>
    </lineage>
</organism>
<dbReference type="SUPFAM" id="SSF101821">
    <property type="entry name" value="Aminopeptidase/glucanase lid domain"/>
    <property type="match status" value="1"/>
</dbReference>
<proteinExistence type="inferred from homology"/>
<dbReference type="InterPro" id="IPR051464">
    <property type="entry name" value="Peptidase_M42_aminopept"/>
</dbReference>